<proteinExistence type="predicted"/>
<dbReference type="InterPro" id="IPR002464">
    <property type="entry name" value="DNA/RNA_helicase_DEAH_CS"/>
</dbReference>
<keyword evidence="5" id="KW-0508">mRNA splicing</keyword>
<feature type="compositionally biased region" description="Basic residues" evidence="7">
    <location>
        <begin position="17"/>
        <end position="35"/>
    </location>
</feature>
<keyword evidence="4" id="KW-0067">ATP-binding</keyword>
<dbReference type="GO" id="GO:0008380">
    <property type="term" value="P:RNA splicing"/>
    <property type="evidence" value="ECO:0007669"/>
    <property type="project" value="UniProtKB-KW"/>
</dbReference>
<organism evidence="9">
    <name type="scientific">Brugia malayi</name>
    <name type="common">Filarial nematode worm</name>
    <dbReference type="NCBI Taxonomy" id="6279"/>
    <lineage>
        <taxon>Eukaryota</taxon>
        <taxon>Metazoa</taxon>
        <taxon>Ecdysozoa</taxon>
        <taxon>Nematoda</taxon>
        <taxon>Chromadorea</taxon>
        <taxon>Rhabditida</taxon>
        <taxon>Spirurina</taxon>
        <taxon>Spiruromorpha</taxon>
        <taxon>Filarioidea</taxon>
        <taxon>Onchocercidae</taxon>
        <taxon>Brugia</taxon>
    </lineage>
</organism>
<name>A0A1P6C1B6_BRUMA</name>
<protein>
    <recommendedName>
        <fullName evidence="1">RNA helicase</fullName>
        <ecNumber evidence="1">3.6.4.13</ecNumber>
    </recommendedName>
</protein>
<dbReference type="PROSITE" id="PS51192">
    <property type="entry name" value="HELICASE_ATP_BIND_1"/>
    <property type="match status" value="1"/>
</dbReference>
<dbReference type="FunFam" id="3.40.50.300:FF:000324">
    <property type="entry name" value="pre-mRNA-splicing factor ATP-dependent RNA helicase DHX15"/>
    <property type="match status" value="1"/>
</dbReference>
<dbReference type="SMART" id="SM00487">
    <property type="entry name" value="DEXDc"/>
    <property type="match status" value="1"/>
</dbReference>
<dbReference type="GeneID" id="6104097"/>
<evidence type="ECO:0000313" key="9">
    <source>
        <dbReference type="EMBL" id="CDP99736.1"/>
    </source>
</evidence>
<keyword evidence="2" id="KW-0507">mRNA processing</keyword>
<gene>
    <name evidence="9" type="primary">Bma-ddx-15</name>
    <name evidence="10" type="ORF">BM_BM4476</name>
    <name evidence="9" type="ORF">BM_Bm4476</name>
</gene>
<sequence>MSSRHKLDIEDGDRKRERDRRKSRSKSRSPRRNRSRSRDRGWERSRSPNEKPRRSAVEINPFSGQPYTQRYFEIFKKRTTLPVWEYKDKFLEVLDKNQCLTLVGETGSGKTTQIPQWCLEYCKARTLPGHRRLVACTQPRRVAAMSVATRVAEEMDVQLGAEVGYSIRFEDCVSERTILKYCTDGMLLREAMNSPLLDSYGVIILDEAHERTLATDILMGLIKEIVRQRKDIKIVVMSATLDSGKFQNYFENCPLMSVPGRTYPVEIFYTPEPEKDYLEAAIRTVVQIHVCEEVEGDILLFLTGQEEIEEACKRIKREIDNLGPEIGELKCIPLYSTLPPSLQQRIFEPSPPKRTNGAIGI</sequence>
<reference evidence="9" key="1">
    <citation type="journal article" date="2007" name="Science">
        <title>Draft genome of the filarial nematode parasite Brugia malayi.</title>
        <authorList>
            <person name="Ghedin E."/>
            <person name="Wang S."/>
            <person name="Spiro D."/>
            <person name="Caler E."/>
            <person name="Zhao Q."/>
            <person name="Crabtree J."/>
            <person name="Allen J.E."/>
            <person name="Delcher A.L."/>
            <person name="Guiliano D.B."/>
            <person name="Miranda-Saavedra D."/>
            <person name="Angiuoli S.V."/>
            <person name="Creasy T."/>
            <person name="Amedeo P."/>
            <person name="Haas B."/>
            <person name="El-Sayed N.M."/>
            <person name="Wortman J.R."/>
            <person name="Feldblyum T."/>
            <person name="Tallon L."/>
            <person name="Schatz M."/>
            <person name="Shumway M."/>
            <person name="Koo H."/>
            <person name="Salzberg S.L."/>
            <person name="Schobel S."/>
            <person name="Pertea M."/>
            <person name="Pop M."/>
            <person name="White O."/>
            <person name="Barton G.J."/>
            <person name="Carlow C.K."/>
            <person name="Crawford M.J."/>
            <person name="Daub J."/>
            <person name="Dimmic M.W."/>
            <person name="Estes C.F."/>
            <person name="Foster J.M."/>
            <person name="Ganatra M."/>
            <person name="Gregory W.F."/>
            <person name="Johnson N.M."/>
            <person name="Jin J."/>
            <person name="Komuniecki R."/>
            <person name="Korf I."/>
            <person name="Kumar S."/>
            <person name="Laney S."/>
            <person name="Li B.W."/>
            <person name="Li W."/>
            <person name="Lindblom T.H."/>
            <person name="Lustigman S."/>
            <person name="Ma D."/>
            <person name="Maina C.V."/>
            <person name="Martin D.M."/>
            <person name="McCarter J.P."/>
            <person name="McReynolds L."/>
            <person name="Mitreva M."/>
            <person name="Nutman T.B."/>
            <person name="Parkinson J."/>
            <person name="Peregrin-Alvarez J.M."/>
            <person name="Poole C."/>
            <person name="Ren Q."/>
            <person name="Saunders L."/>
            <person name="Sluder A.E."/>
            <person name="Smith K."/>
            <person name="Stanke M."/>
            <person name="Unnasch T.R."/>
            <person name="Ware J."/>
            <person name="Wei A.D."/>
            <person name="Weil G."/>
            <person name="Williams D.J."/>
            <person name="Zhang Y."/>
            <person name="Williams S.A."/>
            <person name="Fraser-Liggett C."/>
            <person name="Slatko B."/>
            <person name="Blaxter M.L."/>
            <person name="Scott A.L."/>
        </authorList>
    </citation>
    <scope>NUCLEOTIDE SEQUENCE</scope>
    <source>
        <strain evidence="9">FR3</strain>
    </source>
</reference>
<evidence type="ECO:0000259" key="8">
    <source>
        <dbReference type="PROSITE" id="PS51192"/>
    </source>
</evidence>
<evidence type="ECO:0000256" key="5">
    <source>
        <dbReference type="ARBA" id="ARBA00023187"/>
    </source>
</evidence>
<keyword evidence="4" id="KW-0547">Nucleotide-binding</keyword>
<dbReference type="PROSITE" id="PS00690">
    <property type="entry name" value="DEAH_ATP_HELICASE"/>
    <property type="match status" value="1"/>
</dbReference>
<dbReference type="GO" id="GO:0003724">
    <property type="term" value="F:RNA helicase activity"/>
    <property type="evidence" value="ECO:0007669"/>
    <property type="project" value="UniProtKB-EC"/>
</dbReference>
<dbReference type="GO" id="GO:0006397">
    <property type="term" value="P:mRNA processing"/>
    <property type="evidence" value="ECO:0007669"/>
    <property type="project" value="UniProtKB-KW"/>
</dbReference>
<dbReference type="RefSeq" id="XP_042933184.1">
    <property type="nucleotide sequence ID" value="XM_043077250.1"/>
</dbReference>
<dbReference type="PANTHER" id="PTHR18934">
    <property type="entry name" value="ATP-DEPENDENT RNA HELICASE"/>
    <property type="match status" value="1"/>
</dbReference>
<feature type="domain" description="Helicase ATP-binding" evidence="8">
    <location>
        <begin position="91"/>
        <end position="259"/>
    </location>
</feature>
<dbReference type="Pfam" id="PF00270">
    <property type="entry name" value="DEAD"/>
    <property type="match status" value="1"/>
</dbReference>
<dbReference type="InterPro" id="IPR027417">
    <property type="entry name" value="P-loop_NTPase"/>
</dbReference>
<dbReference type="AlphaFoldDB" id="A0A1P6C1B6"/>
<evidence type="ECO:0000256" key="1">
    <source>
        <dbReference type="ARBA" id="ARBA00012552"/>
    </source>
</evidence>
<dbReference type="SUPFAM" id="SSF52540">
    <property type="entry name" value="P-loop containing nucleoside triphosphate hydrolases"/>
    <property type="match status" value="1"/>
</dbReference>
<evidence type="ECO:0000256" key="3">
    <source>
        <dbReference type="ARBA" id="ARBA00022801"/>
    </source>
</evidence>
<dbReference type="CDD" id="cd17973">
    <property type="entry name" value="DEXHc_DHX15"/>
    <property type="match status" value="1"/>
</dbReference>
<feature type="compositionally biased region" description="Basic and acidic residues" evidence="7">
    <location>
        <begin position="36"/>
        <end position="56"/>
    </location>
</feature>
<comment type="catalytic activity">
    <reaction evidence="6">
        <text>ATP + H2O = ADP + phosphate + H(+)</text>
        <dbReference type="Rhea" id="RHEA:13065"/>
        <dbReference type="ChEBI" id="CHEBI:15377"/>
        <dbReference type="ChEBI" id="CHEBI:15378"/>
        <dbReference type="ChEBI" id="CHEBI:30616"/>
        <dbReference type="ChEBI" id="CHEBI:43474"/>
        <dbReference type="ChEBI" id="CHEBI:456216"/>
        <dbReference type="EC" id="3.6.4.13"/>
    </reaction>
</comment>
<dbReference type="PANTHER" id="PTHR18934:SF109">
    <property type="entry name" value="ATP-DEPENDENT RNA HELICASE DHX15 HOMOLOG"/>
    <property type="match status" value="1"/>
</dbReference>
<accession>A0A4E9F751</accession>
<dbReference type="GO" id="GO:0003723">
    <property type="term" value="F:RNA binding"/>
    <property type="evidence" value="ECO:0007669"/>
    <property type="project" value="TreeGrafter"/>
</dbReference>
<dbReference type="EMBL" id="CAAKNF010000192">
    <property type="protein sequence ID" value="VIO91802.1"/>
    <property type="molecule type" value="Genomic_DNA"/>
</dbReference>
<dbReference type="InterPro" id="IPR011545">
    <property type="entry name" value="DEAD/DEAH_box_helicase_dom"/>
</dbReference>
<dbReference type="GO" id="GO:0016787">
    <property type="term" value="F:hydrolase activity"/>
    <property type="evidence" value="ECO:0007669"/>
    <property type="project" value="UniProtKB-KW"/>
</dbReference>
<dbReference type="GO" id="GO:0005524">
    <property type="term" value="F:ATP binding"/>
    <property type="evidence" value="ECO:0007669"/>
    <property type="project" value="InterPro"/>
</dbReference>
<reference evidence="10" key="3">
    <citation type="submission" date="2019-04" db="EMBL/GenBank/DDBJ databases">
        <authorList>
            <person name="Howe K."/>
            <person name="Paulini M."/>
            <person name="Williams G."/>
        </authorList>
    </citation>
    <scope>NUCLEOTIDE SEQUENCE [LARGE SCALE GENOMIC DNA]</scope>
    <source>
        <strain evidence="10">FR3</strain>
    </source>
</reference>
<reference evidence="9" key="2">
    <citation type="submission" date="2012-12" db="EMBL/GenBank/DDBJ databases">
        <authorList>
            <consortium name="WormBase Consortium"/>
            <person name="Ghedin E."/>
            <person name="Paulini M."/>
        </authorList>
    </citation>
    <scope>NUCLEOTIDE SEQUENCE</scope>
    <source>
        <strain evidence="9">FR3</strain>
    </source>
</reference>
<dbReference type="CTD" id="6104097"/>
<dbReference type="InterPro" id="IPR014001">
    <property type="entry name" value="Helicase_ATP-bd"/>
</dbReference>
<dbReference type="GO" id="GO:0005681">
    <property type="term" value="C:spliceosomal complex"/>
    <property type="evidence" value="ECO:0007669"/>
    <property type="project" value="TreeGrafter"/>
</dbReference>
<accession>A0A1P6C1B6</accession>
<keyword evidence="4" id="KW-0347">Helicase</keyword>
<dbReference type="EMBL" id="LN857010">
    <property type="protein sequence ID" value="CDP99736.1"/>
    <property type="molecule type" value="Genomic_DNA"/>
</dbReference>
<evidence type="ECO:0000256" key="2">
    <source>
        <dbReference type="ARBA" id="ARBA00022664"/>
    </source>
</evidence>
<evidence type="ECO:0000256" key="4">
    <source>
        <dbReference type="ARBA" id="ARBA00022806"/>
    </source>
</evidence>
<evidence type="ECO:0000256" key="7">
    <source>
        <dbReference type="SAM" id="MobiDB-lite"/>
    </source>
</evidence>
<dbReference type="InterPro" id="IPR044756">
    <property type="entry name" value="DHX15_DEXHc"/>
</dbReference>
<keyword evidence="3" id="KW-0378">Hydrolase</keyword>
<dbReference type="EC" id="3.6.4.13" evidence="1"/>
<feature type="compositionally biased region" description="Basic and acidic residues" evidence="7">
    <location>
        <begin position="1"/>
        <end position="16"/>
    </location>
</feature>
<evidence type="ECO:0000256" key="6">
    <source>
        <dbReference type="ARBA" id="ARBA00047984"/>
    </source>
</evidence>
<evidence type="ECO:0000313" key="10">
    <source>
        <dbReference type="EMBL" id="VIO91802.1"/>
    </source>
</evidence>
<dbReference type="Gene3D" id="3.40.50.300">
    <property type="entry name" value="P-loop containing nucleotide triphosphate hydrolases"/>
    <property type="match status" value="2"/>
</dbReference>
<feature type="region of interest" description="Disordered" evidence="7">
    <location>
        <begin position="1"/>
        <end position="61"/>
    </location>
</feature>
<dbReference type="OrthoDB" id="10253254at2759"/>
<dbReference type="FunFam" id="3.40.50.300:FF:002859">
    <property type="entry name" value="putative pre-mRNA-splicing factor ATP-dependent RNA helicase DHX16 isoform X1"/>
    <property type="match status" value="1"/>
</dbReference>